<keyword evidence="5 8" id="KW-0819">tRNA processing</keyword>
<keyword evidence="6 8" id="KW-0694">RNA-binding</keyword>
<dbReference type="EMBL" id="NEXC01000045">
    <property type="protein sequence ID" value="PSN82916.1"/>
    <property type="molecule type" value="Genomic_DNA"/>
</dbReference>
<organism evidence="9 10">
    <name type="scientific">Candidatus Marsarchaeota G1 archaeon OSP_D</name>
    <dbReference type="NCBI Taxonomy" id="1978155"/>
    <lineage>
        <taxon>Archaea</taxon>
        <taxon>Candidatus Marsarchaeota</taxon>
        <taxon>Candidatus Marsarchaeota group 1</taxon>
    </lineage>
</organism>
<comment type="similarity">
    <text evidence="8">Belongs to the class I-like SAM-binding methyltransferase superfamily. Trm1 family.</text>
</comment>
<accession>A0A2R6A943</accession>
<evidence type="ECO:0000313" key="9">
    <source>
        <dbReference type="EMBL" id="PSN82916.1"/>
    </source>
</evidence>
<protein>
    <recommendedName>
        <fullName evidence="7">tRNA (guanine(26)-N(2))-dimethyltransferase</fullName>
        <ecNumber evidence="7">2.1.1.216</ecNumber>
    </recommendedName>
</protein>
<dbReference type="InterPro" id="IPR002905">
    <property type="entry name" value="Trm1"/>
</dbReference>
<dbReference type="PANTHER" id="PTHR10631:SF3">
    <property type="entry name" value="TRNA (GUANINE(26)-N(2))-DIMETHYLTRANSFERASE"/>
    <property type="match status" value="1"/>
</dbReference>
<dbReference type="InterPro" id="IPR042296">
    <property type="entry name" value="tRNA_met_Trm1_C"/>
</dbReference>
<evidence type="ECO:0000256" key="7">
    <source>
        <dbReference type="ARBA" id="ARBA00039099"/>
    </source>
</evidence>
<dbReference type="EC" id="2.1.1.216" evidence="7"/>
<dbReference type="PROSITE" id="PS51626">
    <property type="entry name" value="SAM_MT_TRM1"/>
    <property type="match status" value="1"/>
</dbReference>
<dbReference type="PANTHER" id="PTHR10631">
    <property type="entry name" value="N 2 ,N 2 -DIMETHYLGUANOSINE TRNA METHYLTRANSFERASE"/>
    <property type="match status" value="1"/>
</dbReference>
<dbReference type="Gene3D" id="3.30.56.70">
    <property type="entry name" value="N2,N2-dimethylguanosine tRNA methyltransferase, C-terminal domain"/>
    <property type="match status" value="1"/>
</dbReference>
<proteinExistence type="inferred from homology"/>
<comment type="caution">
    <text evidence="9">The sequence shown here is derived from an EMBL/GenBank/DDBJ whole genome shotgun (WGS) entry which is preliminary data.</text>
</comment>
<keyword evidence="1 8" id="KW-0820">tRNA-binding</keyword>
<evidence type="ECO:0000256" key="8">
    <source>
        <dbReference type="PROSITE-ProRule" id="PRU00958"/>
    </source>
</evidence>
<dbReference type="GO" id="GO:0160104">
    <property type="term" value="F:tRNA (guanine(26)-N2)-dimethyltransferase activity"/>
    <property type="evidence" value="ECO:0007669"/>
    <property type="project" value="UniProtKB-EC"/>
</dbReference>
<dbReference type="AlphaFoldDB" id="A0A2R6A943"/>
<evidence type="ECO:0000256" key="2">
    <source>
        <dbReference type="ARBA" id="ARBA00022603"/>
    </source>
</evidence>
<evidence type="ECO:0000256" key="1">
    <source>
        <dbReference type="ARBA" id="ARBA00022555"/>
    </source>
</evidence>
<dbReference type="Gene3D" id="3.40.50.150">
    <property type="entry name" value="Vaccinia Virus protein VP39"/>
    <property type="match status" value="1"/>
</dbReference>
<dbReference type="SUPFAM" id="SSF53335">
    <property type="entry name" value="S-adenosyl-L-methionine-dependent methyltransferases"/>
    <property type="match status" value="1"/>
</dbReference>
<evidence type="ECO:0000256" key="3">
    <source>
        <dbReference type="ARBA" id="ARBA00022679"/>
    </source>
</evidence>
<keyword evidence="3 8" id="KW-0808">Transferase</keyword>
<dbReference type="GO" id="GO:0002940">
    <property type="term" value="P:tRNA N2-guanine methylation"/>
    <property type="evidence" value="ECO:0007669"/>
    <property type="project" value="TreeGrafter"/>
</dbReference>
<gene>
    <name evidence="9" type="ORF">B9Q01_06555</name>
</gene>
<keyword evidence="4 8" id="KW-0949">S-adenosyl-L-methionine</keyword>
<name>A0A2R6A943_9ARCH</name>
<evidence type="ECO:0000256" key="4">
    <source>
        <dbReference type="ARBA" id="ARBA00022691"/>
    </source>
</evidence>
<reference evidence="9 10" key="1">
    <citation type="submission" date="2017-04" db="EMBL/GenBank/DDBJ databases">
        <title>Novel microbial lineages endemic to geothermal iron-oxide mats fill important gaps in the evolutionary history of Archaea.</title>
        <authorList>
            <person name="Jay Z.J."/>
            <person name="Beam J.P."/>
            <person name="Dlakic M."/>
            <person name="Rusch D.B."/>
            <person name="Kozubal M.A."/>
            <person name="Inskeep W.P."/>
        </authorList>
    </citation>
    <scope>NUCLEOTIDE SEQUENCE [LARGE SCALE GENOMIC DNA]</scope>
    <source>
        <strain evidence="9">OSP_D</strain>
    </source>
</reference>
<sequence length="369" mass="40702">MSLKKWKEGKAQIFVPERSLLRKLERYPAFYNPRGALTRDVSVGIARKLGKNVNFLDAMCGVGVRGIRACVEADVKRVVLNDVNPEAIALAYLNAKENGILDKVELQSQGCNALCALEDFKKGYEFVDVDPFGSVAPFTHNALLATRDCGILGVCSTDGANLCGNRPHALHRLYFAFNKNKLGKKESALRILMGFVIRSAAVLGFAAKPVLCYVFADYFRCHFLVKRSQKEAEALTRKIGYTLSCEHAHYSSEPVCEVCGARAVSGPLWTGELCDKEFVTQVLSEITKLDFVQKQTKKLLLLLSEECSITQSFVDLHALVKGLGLGTPKIEKVLEQLKSNGFKATRTHFSPTGVRTDAPLKHVLQACKS</sequence>
<keyword evidence="2 8" id="KW-0489">Methyltransferase</keyword>
<evidence type="ECO:0000256" key="6">
    <source>
        <dbReference type="ARBA" id="ARBA00022884"/>
    </source>
</evidence>
<evidence type="ECO:0000256" key="5">
    <source>
        <dbReference type="ARBA" id="ARBA00022694"/>
    </source>
</evidence>
<dbReference type="Proteomes" id="UP000240880">
    <property type="component" value="Unassembled WGS sequence"/>
</dbReference>
<evidence type="ECO:0000313" key="10">
    <source>
        <dbReference type="Proteomes" id="UP000240880"/>
    </source>
</evidence>
<dbReference type="GO" id="GO:0000049">
    <property type="term" value="F:tRNA binding"/>
    <property type="evidence" value="ECO:0007669"/>
    <property type="project" value="UniProtKB-UniRule"/>
</dbReference>
<dbReference type="InterPro" id="IPR029063">
    <property type="entry name" value="SAM-dependent_MTases_sf"/>
</dbReference>
<dbReference type="Pfam" id="PF02005">
    <property type="entry name" value="TRM"/>
    <property type="match status" value="1"/>
</dbReference>